<dbReference type="AlphaFoldDB" id="A0A5C6D5Y7"/>
<keyword evidence="3" id="KW-1185">Reference proteome</keyword>
<name>A0A5C6D5Y7_9BACT</name>
<reference evidence="2 3" key="1">
    <citation type="submission" date="2019-02" db="EMBL/GenBank/DDBJ databases">
        <title>Deep-cultivation of Planctomycetes and their phenomic and genomic characterization uncovers novel biology.</title>
        <authorList>
            <person name="Wiegand S."/>
            <person name="Jogler M."/>
            <person name="Boedeker C."/>
            <person name="Pinto D."/>
            <person name="Vollmers J."/>
            <person name="Rivas-Marin E."/>
            <person name="Kohn T."/>
            <person name="Peeters S.H."/>
            <person name="Heuer A."/>
            <person name="Rast P."/>
            <person name="Oberbeckmann S."/>
            <person name="Bunk B."/>
            <person name="Jeske O."/>
            <person name="Meyerdierks A."/>
            <person name="Storesund J.E."/>
            <person name="Kallscheuer N."/>
            <person name="Luecker S."/>
            <person name="Lage O.M."/>
            <person name="Pohl T."/>
            <person name="Merkel B.J."/>
            <person name="Hornburger P."/>
            <person name="Mueller R.-W."/>
            <person name="Bruemmer F."/>
            <person name="Labrenz M."/>
            <person name="Spormann A.M."/>
            <person name="Op Den Camp H."/>
            <person name="Overmann J."/>
            <person name="Amann R."/>
            <person name="Jetten M.S.M."/>
            <person name="Mascher T."/>
            <person name="Medema M.H."/>
            <person name="Devos D.P."/>
            <person name="Kaster A.-K."/>
            <person name="Ovreas L."/>
            <person name="Rohde M."/>
            <person name="Galperin M.Y."/>
            <person name="Jogler C."/>
        </authorList>
    </citation>
    <scope>NUCLEOTIDE SEQUENCE [LARGE SCALE GENOMIC DNA]</scope>
    <source>
        <strain evidence="2 3">Poly41</strain>
    </source>
</reference>
<gene>
    <name evidence="2" type="ORF">Poly41_63520</name>
</gene>
<comment type="caution">
    <text evidence="2">The sequence shown here is derived from an EMBL/GenBank/DDBJ whole genome shotgun (WGS) entry which is preliminary data.</text>
</comment>
<sequence>MFGISDPFSDRFFPYLMPDEKPYRPLNATVQRNDDVLWSREKQLPTHSVREPKFQGCPHQRRNRSTETLASPA</sequence>
<evidence type="ECO:0000313" key="2">
    <source>
        <dbReference type="EMBL" id="TWU31161.1"/>
    </source>
</evidence>
<organism evidence="2 3">
    <name type="scientific">Novipirellula artificiosorum</name>
    <dbReference type="NCBI Taxonomy" id="2528016"/>
    <lineage>
        <taxon>Bacteria</taxon>
        <taxon>Pseudomonadati</taxon>
        <taxon>Planctomycetota</taxon>
        <taxon>Planctomycetia</taxon>
        <taxon>Pirellulales</taxon>
        <taxon>Pirellulaceae</taxon>
        <taxon>Novipirellula</taxon>
    </lineage>
</organism>
<evidence type="ECO:0000313" key="3">
    <source>
        <dbReference type="Proteomes" id="UP000319143"/>
    </source>
</evidence>
<evidence type="ECO:0000256" key="1">
    <source>
        <dbReference type="SAM" id="MobiDB-lite"/>
    </source>
</evidence>
<accession>A0A5C6D5Y7</accession>
<proteinExistence type="predicted"/>
<protein>
    <submittedName>
        <fullName evidence="2">Uncharacterized protein</fullName>
    </submittedName>
</protein>
<dbReference type="Proteomes" id="UP000319143">
    <property type="component" value="Unassembled WGS sequence"/>
</dbReference>
<feature type="region of interest" description="Disordered" evidence="1">
    <location>
        <begin position="42"/>
        <end position="73"/>
    </location>
</feature>
<feature type="compositionally biased region" description="Basic and acidic residues" evidence="1">
    <location>
        <begin position="42"/>
        <end position="53"/>
    </location>
</feature>
<dbReference type="EMBL" id="SJPV01000018">
    <property type="protein sequence ID" value="TWU31161.1"/>
    <property type="molecule type" value="Genomic_DNA"/>
</dbReference>